<dbReference type="RefSeq" id="WP_281448085.1">
    <property type="nucleotide sequence ID" value="NZ_JASBAO010000001.1"/>
</dbReference>
<evidence type="ECO:0000259" key="1">
    <source>
        <dbReference type="Pfam" id="PF12705"/>
    </source>
</evidence>
<reference evidence="2" key="1">
    <citation type="submission" date="2023-05" db="EMBL/GenBank/DDBJ databases">
        <title>Whole genome sequence of Commensalibacter sp.</title>
        <authorList>
            <person name="Charoenyingcharoen P."/>
            <person name="Yukphan P."/>
        </authorList>
    </citation>
    <scope>NUCLEOTIDE SEQUENCE</scope>
    <source>
        <strain evidence="2">TBRC 16381</strain>
    </source>
</reference>
<dbReference type="InterPro" id="IPR038726">
    <property type="entry name" value="PDDEXK_AddAB-type"/>
</dbReference>
<dbReference type="Pfam" id="PF12705">
    <property type="entry name" value="PDDEXK_1"/>
    <property type="match status" value="1"/>
</dbReference>
<organism evidence="2 3">
    <name type="scientific">Commensalibacter oyaizuii</name>
    <dbReference type="NCBI Taxonomy" id="3043873"/>
    <lineage>
        <taxon>Bacteria</taxon>
        <taxon>Pseudomonadati</taxon>
        <taxon>Pseudomonadota</taxon>
        <taxon>Alphaproteobacteria</taxon>
        <taxon>Acetobacterales</taxon>
        <taxon>Acetobacteraceae</taxon>
    </lineage>
</organism>
<dbReference type="InterPro" id="IPR027417">
    <property type="entry name" value="P-loop_NTPase"/>
</dbReference>
<sequence length="1016" mass="115395">MKLISIPFNMPVLRLVAMRWMDEINNRLDVQHHGMIIVPNQRTAKALIETFLQVTQGKPVLLPRIVSMGAIDESALVLRGDSNLTLPPAVDPIKRLSILTLLIRQMDTTLDHQEQAGEAWKLATSLAELMDEAEWADCSLQESLPKAVDGEYAQHWQHILKFLSIITDIWPQWLADNNVMNPVARKVALIREQAQFWRTAGNDEPVWAVGFIDARPAVVDLLSAIIHLPNGKLIISGIQDNLPEAIWNDLDLTHPYAEMAKMLIRLGIKRKDFQLWNDPHLKTVNMERVHVFQQMLLPAELLDHWLNDRNKVCLPHCFFSEPIDQQQEAVSIALMIRDGLENPEKRIALVTPDRNLAMRVALELGRWGVIADDSAGEPLYKTPGAILLSLLLRACIERFTPVALLSLLKHPLICCGYAQSECRKLTRLLEVNVLRQFAASGLSTIRYAIQQKWNDLGGMQGIKGEGNIADFLENTQDILNLIFVLEDLSVPLTQGAKKRSLDQWVITLVECIEALTSNSEHAGEEALWSAEEGNALAEHLRNLIAEAQLLSEITLQEFESILNASYTGIIVHTRRVLRGRKDQVLHPRVYIWGLIEARLQAVDMVILGGLAEGVWPPVIDSGPWLSRPMRNKMGIPLPDAEVGRAAYDFMLTCCSVPEIVLSVPLRRDNAPVVPSRWVTRLKAWLKGRQSIIPYHPALEWARMLDHPSGASQPVTPPQPKPPLSWRPTTMSITDVEYWLKDPYEIYAKRILKLRKIVGLEEDRSASIFGNVVHEGLKQAYEERQWDLKKVEMCLLQALQARQDIVPSLQKWWRARLLRIAKWVFETEQQRRTQGAYGKTYCEIKGQYDFYQETGQSFTLRGIADRIDLNRDGSVNIFDYKTGNAPSITQVEGGHAPQLPLEAAMAYRGAFGRELSQKPITQLYYWKLKGGIDNDQQVGIPRRLASDCIDNAVFELMDRYWQSLIRLIELYRHEQQPYLSRPRPYLFDHSTGGGVPRFGDYAHLARVLEWGSTSEGE</sequence>
<name>A0ABT6Q321_9PROT</name>
<dbReference type="InterPro" id="IPR014153">
    <property type="entry name" value="Ds_break_AddB"/>
</dbReference>
<dbReference type="InterPro" id="IPR011604">
    <property type="entry name" value="PDDEXK-like_dom_sf"/>
</dbReference>
<dbReference type="InterPro" id="IPR018247">
    <property type="entry name" value="EF_Hand_1_Ca_BS"/>
</dbReference>
<keyword evidence="3" id="KW-1185">Reference proteome</keyword>
<comment type="caution">
    <text evidence="2">The sequence shown here is derived from an EMBL/GenBank/DDBJ whole genome shotgun (WGS) entry which is preliminary data.</text>
</comment>
<protein>
    <submittedName>
        <fullName evidence="2">Double-strand break repair protein AddB</fullName>
    </submittedName>
</protein>
<dbReference type="Gene3D" id="3.90.320.10">
    <property type="match status" value="1"/>
</dbReference>
<dbReference type="Proteomes" id="UP001431634">
    <property type="component" value="Unassembled WGS sequence"/>
</dbReference>
<feature type="domain" description="PD-(D/E)XK endonuclease-like" evidence="1">
    <location>
        <begin position="730"/>
        <end position="933"/>
    </location>
</feature>
<dbReference type="EMBL" id="JASBAO010000001">
    <property type="protein sequence ID" value="MDI2090971.1"/>
    <property type="molecule type" value="Genomic_DNA"/>
</dbReference>
<gene>
    <name evidence="2" type="primary">addB</name>
    <name evidence="2" type="ORF">QJV27_06225</name>
</gene>
<dbReference type="SUPFAM" id="SSF52540">
    <property type="entry name" value="P-loop containing nucleoside triphosphate hydrolases"/>
    <property type="match status" value="1"/>
</dbReference>
<evidence type="ECO:0000313" key="2">
    <source>
        <dbReference type="EMBL" id="MDI2090971.1"/>
    </source>
</evidence>
<dbReference type="NCBIfam" id="TIGR02786">
    <property type="entry name" value="addB_alphas"/>
    <property type="match status" value="1"/>
</dbReference>
<proteinExistence type="predicted"/>
<evidence type="ECO:0000313" key="3">
    <source>
        <dbReference type="Proteomes" id="UP001431634"/>
    </source>
</evidence>
<accession>A0ABT6Q321</accession>
<dbReference type="PROSITE" id="PS00018">
    <property type="entry name" value="EF_HAND_1"/>
    <property type="match status" value="1"/>
</dbReference>